<name>A0AAE0KTQ0_9CHLO</name>
<feature type="region of interest" description="Disordered" evidence="1">
    <location>
        <begin position="1"/>
        <end position="47"/>
    </location>
</feature>
<protein>
    <submittedName>
        <fullName evidence="2">Uncharacterized protein</fullName>
    </submittedName>
</protein>
<evidence type="ECO:0000313" key="2">
    <source>
        <dbReference type="EMBL" id="KAK3260104.1"/>
    </source>
</evidence>
<sequence length="80" mass="8690">MDANEDERAEECRQAREKEELQDVHGEDGEGGEGGEHPASAEADVEQACSQEIARIVAAAEELFGGEEVLKHYFFCAGHA</sequence>
<proteinExistence type="predicted"/>
<accession>A0AAE0KTQ0</accession>
<organism evidence="2 3">
    <name type="scientific">Cymbomonas tetramitiformis</name>
    <dbReference type="NCBI Taxonomy" id="36881"/>
    <lineage>
        <taxon>Eukaryota</taxon>
        <taxon>Viridiplantae</taxon>
        <taxon>Chlorophyta</taxon>
        <taxon>Pyramimonadophyceae</taxon>
        <taxon>Pyramimonadales</taxon>
        <taxon>Pyramimonadaceae</taxon>
        <taxon>Cymbomonas</taxon>
    </lineage>
</organism>
<dbReference type="AlphaFoldDB" id="A0AAE0KTQ0"/>
<dbReference type="Proteomes" id="UP001190700">
    <property type="component" value="Unassembled WGS sequence"/>
</dbReference>
<evidence type="ECO:0000313" key="3">
    <source>
        <dbReference type="Proteomes" id="UP001190700"/>
    </source>
</evidence>
<feature type="compositionally biased region" description="Basic and acidic residues" evidence="1">
    <location>
        <begin position="10"/>
        <end position="28"/>
    </location>
</feature>
<dbReference type="EMBL" id="LGRX02018169">
    <property type="protein sequence ID" value="KAK3260104.1"/>
    <property type="molecule type" value="Genomic_DNA"/>
</dbReference>
<keyword evidence="3" id="KW-1185">Reference proteome</keyword>
<comment type="caution">
    <text evidence="2">The sequence shown here is derived from an EMBL/GenBank/DDBJ whole genome shotgun (WGS) entry which is preliminary data.</text>
</comment>
<gene>
    <name evidence="2" type="ORF">CYMTET_30925</name>
</gene>
<evidence type="ECO:0000256" key="1">
    <source>
        <dbReference type="SAM" id="MobiDB-lite"/>
    </source>
</evidence>
<reference evidence="2 3" key="1">
    <citation type="journal article" date="2015" name="Genome Biol. Evol.">
        <title>Comparative Genomics of a Bacterivorous Green Alga Reveals Evolutionary Causalities and Consequences of Phago-Mixotrophic Mode of Nutrition.</title>
        <authorList>
            <person name="Burns J.A."/>
            <person name="Paasch A."/>
            <person name="Narechania A."/>
            <person name="Kim E."/>
        </authorList>
    </citation>
    <scope>NUCLEOTIDE SEQUENCE [LARGE SCALE GENOMIC DNA]</scope>
    <source>
        <strain evidence="2 3">PLY_AMNH</strain>
    </source>
</reference>